<accession>A0A432WT38</accession>
<comment type="caution">
    <text evidence="1">The sequence shown here is derived from an EMBL/GenBank/DDBJ whole genome shotgun (WGS) entry which is preliminary data.</text>
</comment>
<dbReference type="Proteomes" id="UP000286934">
    <property type="component" value="Unassembled WGS sequence"/>
</dbReference>
<reference evidence="2" key="1">
    <citation type="journal article" date="2018" name="Front. Microbiol.">
        <title>Genome-Based Analysis Reveals the Taxonomy and Diversity of the Family Idiomarinaceae.</title>
        <authorList>
            <person name="Liu Y."/>
            <person name="Lai Q."/>
            <person name="Shao Z."/>
        </authorList>
    </citation>
    <scope>NUCLEOTIDE SEQUENCE [LARGE SCALE GENOMIC DNA]</scope>
    <source>
        <strain evidence="2">AIS</strain>
    </source>
</reference>
<evidence type="ECO:0000313" key="1">
    <source>
        <dbReference type="EMBL" id="RUO36941.1"/>
    </source>
</evidence>
<name>A0A432WT38_9GAMM</name>
<gene>
    <name evidence="1" type="ORF">CWE13_08840</name>
</gene>
<dbReference type="SUPFAM" id="SSF88659">
    <property type="entry name" value="Sigma3 and sigma4 domains of RNA polymerase sigma factors"/>
    <property type="match status" value="1"/>
</dbReference>
<evidence type="ECO:0000313" key="2">
    <source>
        <dbReference type="Proteomes" id="UP000286934"/>
    </source>
</evidence>
<keyword evidence="2" id="KW-1185">Reference proteome</keyword>
<dbReference type="RefSeq" id="WP_126807823.1">
    <property type="nucleotide sequence ID" value="NZ_PIPP01000003.1"/>
</dbReference>
<organism evidence="1 2">
    <name type="scientific">Aliidiomarina shirensis</name>
    <dbReference type="NCBI Taxonomy" id="1048642"/>
    <lineage>
        <taxon>Bacteria</taxon>
        <taxon>Pseudomonadati</taxon>
        <taxon>Pseudomonadota</taxon>
        <taxon>Gammaproteobacteria</taxon>
        <taxon>Alteromonadales</taxon>
        <taxon>Idiomarinaceae</taxon>
        <taxon>Aliidiomarina</taxon>
    </lineage>
</organism>
<sequence>MEQKVRGRPSSIAEAISLISISEAFNRKSERLIKRIFRSHIDVGSTEYKQITEDAISDVSTSLLEMASREPISEEWYLLGLETYGTPRCTLTPYMYRGVGYYAKTRFKRWSVNAKSGKVGVRAREVFPINSGDSDTESNFDDWLANKIGELYKQDVETAATQPQLTEILEDASIPNDVIEMILLRCDGETFEAIGDKVGLSKDAVRMRLNRVKESLSNSRFLRD</sequence>
<dbReference type="AlphaFoldDB" id="A0A432WT38"/>
<dbReference type="EMBL" id="PIPP01000003">
    <property type="protein sequence ID" value="RUO36941.1"/>
    <property type="molecule type" value="Genomic_DNA"/>
</dbReference>
<proteinExistence type="predicted"/>
<dbReference type="InterPro" id="IPR013324">
    <property type="entry name" value="RNA_pol_sigma_r3/r4-like"/>
</dbReference>
<protein>
    <submittedName>
        <fullName evidence="1">Uncharacterized protein</fullName>
    </submittedName>
</protein>